<comment type="subcellular location">
    <subcellularLocation>
        <location evidence="1">Golgi apparatus</location>
        <location evidence="1">Golgi stack membrane</location>
        <topology evidence="1">Single-pass type II membrane protein</topology>
    </subcellularLocation>
</comment>
<dbReference type="GO" id="GO:0032580">
    <property type="term" value="C:Golgi cisterna membrane"/>
    <property type="evidence" value="ECO:0007669"/>
    <property type="project" value="UniProtKB-SubCell"/>
</dbReference>
<evidence type="ECO:0000256" key="5">
    <source>
        <dbReference type="ARBA" id="ARBA00022692"/>
    </source>
</evidence>
<evidence type="ECO:0000256" key="11">
    <source>
        <dbReference type="ARBA" id="ARBA00023180"/>
    </source>
</evidence>
<evidence type="ECO:0000256" key="9">
    <source>
        <dbReference type="ARBA" id="ARBA00023136"/>
    </source>
</evidence>
<dbReference type="InterPro" id="IPR038578">
    <property type="entry name" value="GT29-like_sf"/>
</dbReference>
<evidence type="ECO:0000256" key="10">
    <source>
        <dbReference type="ARBA" id="ARBA00023157"/>
    </source>
</evidence>
<keyword evidence="16" id="KW-1185">Reference proteome</keyword>
<dbReference type="AlphaFoldDB" id="A0AAE0FIG1"/>
<organism evidence="15 16">
    <name type="scientific">Cymbomonas tetramitiformis</name>
    <dbReference type="NCBI Taxonomy" id="36881"/>
    <lineage>
        <taxon>Eukaryota</taxon>
        <taxon>Viridiplantae</taxon>
        <taxon>Chlorophyta</taxon>
        <taxon>Pyramimonadophyceae</taxon>
        <taxon>Pyramimonadales</taxon>
        <taxon>Pyramimonadaceae</taxon>
        <taxon>Cymbomonas</taxon>
    </lineage>
</organism>
<dbReference type="EC" id="2.4.3.1" evidence="13"/>
<evidence type="ECO:0000313" key="16">
    <source>
        <dbReference type="Proteomes" id="UP001190700"/>
    </source>
</evidence>
<keyword evidence="7 14" id="KW-1133">Transmembrane helix</keyword>
<comment type="catalytic activity">
    <reaction evidence="12">
        <text>a beta-D-galactoside + CMP-N-acetyl-beta-neuraminate = an N-acetyl-alpha-neuraminyl-(2-&gt;6)-beta-D-galactosyl derivative + CMP + H(+)</text>
        <dbReference type="Rhea" id="RHEA:52104"/>
        <dbReference type="ChEBI" id="CHEBI:15378"/>
        <dbReference type="ChEBI" id="CHEBI:28034"/>
        <dbReference type="ChEBI" id="CHEBI:57812"/>
        <dbReference type="ChEBI" id="CHEBI:60377"/>
        <dbReference type="ChEBI" id="CHEBI:136398"/>
        <dbReference type="EC" id="2.4.3.1"/>
    </reaction>
</comment>
<keyword evidence="5 14" id="KW-0812">Transmembrane</keyword>
<dbReference type="EMBL" id="LGRX02017735">
    <property type="protein sequence ID" value="KAK3260411.1"/>
    <property type="molecule type" value="Genomic_DNA"/>
</dbReference>
<evidence type="ECO:0000256" key="12">
    <source>
        <dbReference type="ARBA" id="ARBA00034249"/>
    </source>
</evidence>
<comment type="similarity">
    <text evidence="2">Belongs to the glycosyltransferase 29 family.</text>
</comment>
<accession>A0AAE0FIG1</accession>
<keyword evidence="6" id="KW-0735">Signal-anchor</keyword>
<feature type="transmembrane region" description="Helical" evidence="14">
    <location>
        <begin position="45"/>
        <end position="68"/>
    </location>
</feature>
<proteinExistence type="inferred from homology"/>
<gene>
    <name evidence="15" type="ORF">CYMTET_30631</name>
</gene>
<keyword evidence="10" id="KW-1015">Disulfide bond</keyword>
<evidence type="ECO:0000256" key="4">
    <source>
        <dbReference type="ARBA" id="ARBA00022679"/>
    </source>
</evidence>
<sequence>MFKASKTSSAHTHTHLHLHYDAVAQRKKGSPISNMHRPHAQFGQWAIRTGFYLLAAAAFVSSLSLLVLRYRTLEAEEAAWGAWKAAEGRDETIRLGNALGASSVADHGHDSDAIAKGENFKLWADQLLNTSVPVIMSKRTLRSKEVFSCGGSHVVKFKSYKDLRAITHLADVLPERDLLTTPGKPLHKKYKTCAVVGNSGSLLETQYGDAVDSHEVVIRFNAAKTEGYEQFVGYKTTFRILNSAELKVARDSGEAGITTLRNNDMKDWVKGIQSSPAGGPVALTTDPEFLCHTWAWVRNRGDKPSSGLVGIVMALRMCQKVDIYGFQYSNYFSRYSRPHYYDWERPKKGREKVHPFNREVSLYAQLAKQGYLKVW</sequence>
<dbReference type="Proteomes" id="UP001190700">
    <property type="component" value="Unassembled WGS sequence"/>
</dbReference>
<keyword evidence="11" id="KW-0325">Glycoprotein</keyword>
<dbReference type="InterPro" id="IPR001675">
    <property type="entry name" value="Glyco_trans_29"/>
</dbReference>
<keyword evidence="3" id="KW-0328">Glycosyltransferase</keyword>
<evidence type="ECO:0000256" key="13">
    <source>
        <dbReference type="ARBA" id="ARBA00034329"/>
    </source>
</evidence>
<evidence type="ECO:0000256" key="7">
    <source>
        <dbReference type="ARBA" id="ARBA00022989"/>
    </source>
</evidence>
<keyword evidence="9 14" id="KW-0472">Membrane</keyword>
<reference evidence="15 16" key="1">
    <citation type="journal article" date="2015" name="Genome Biol. Evol.">
        <title>Comparative Genomics of a Bacterivorous Green Alga Reveals Evolutionary Causalities and Consequences of Phago-Mixotrophic Mode of Nutrition.</title>
        <authorList>
            <person name="Burns J.A."/>
            <person name="Paasch A."/>
            <person name="Narechania A."/>
            <person name="Kim E."/>
        </authorList>
    </citation>
    <scope>NUCLEOTIDE SEQUENCE [LARGE SCALE GENOMIC DNA]</scope>
    <source>
        <strain evidence="15 16">PLY_AMNH</strain>
    </source>
</reference>
<evidence type="ECO:0000256" key="3">
    <source>
        <dbReference type="ARBA" id="ARBA00022676"/>
    </source>
</evidence>
<evidence type="ECO:0000256" key="14">
    <source>
        <dbReference type="SAM" id="Phobius"/>
    </source>
</evidence>
<dbReference type="Pfam" id="PF00777">
    <property type="entry name" value="Glyco_transf_29"/>
    <property type="match status" value="1"/>
</dbReference>
<dbReference type="PANTHER" id="PTHR46059">
    <property type="entry name" value="BETA-GALACTOSIDE ALPHA-2,6-SIALYLTRANSFERASE"/>
    <property type="match status" value="1"/>
</dbReference>
<keyword evidence="4" id="KW-0808">Transferase</keyword>
<evidence type="ECO:0000256" key="8">
    <source>
        <dbReference type="ARBA" id="ARBA00023034"/>
    </source>
</evidence>
<evidence type="ECO:0000256" key="1">
    <source>
        <dbReference type="ARBA" id="ARBA00004447"/>
    </source>
</evidence>
<dbReference type="PANTHER" id="PTHR46059:SF1">
    <property type="entry name" value="BETA-GALACTOSIDE ALPHA-2,6-SIALYLTRANSFERASE"/>
    <property type="match status" value="1"/>
</dbReference>
<dbReference type="CDD" id="cd19952">
    <property type="entry name" value="GT29"/>
    <property type="match status" value="1"/>
</dbReference>
<evidence type="ECO:0000256" key="6">
    <source>
        <dbReference type="ARBA" id="ARBA00022968"/>
    </source>
</evidence>
<dbReference type="Gene3D" id="3.90.1480.20">
    <property type="entry name" value="Glycosyl transferase family 29"/>
    <property type="match status" value="1"/>
</dbReference>
<dbReference type="GO" id="GO:0003835">
    <property type="term" value="F:beta-galactoside alpha-2,6-sialyltransferase activity"/>
    <property type="evidence" value="ECO:0007669"/>
    <property type="project" value="UniProtKB-EC"/>
</dbReference>
<evidence type="ECO:0000313" key="15">
    <source>
        <dbReference type="EMBL" id="KAK3260411.1"/>
    </source>
</evidence>
<protein>
    <recommendedName>
        <fullName evidence="13">beta-galactoside alpha-(2,6)-sialyltransferase</fullName>
        <ecNumber evidence="13">2.4.3.1</ecNumber>
    </recommendedName>
</protein>
<evidence type="ECO:0000256" key="2">
    <source>
        <dbReference type="ARBA" id="ARBA00006003"/>
    </source>
</evidence>
<comment type="caution">
    <text evidence="15">The sequence shown here is derived from an EMBL/GenBank/DDBJ whole genome shotgun (WGS) entry which is preliminary data.</text>
</comment>
<name>A0AAE0FIG1_9CHLO</name>
<keyword evidence="8" id="KW-0333">Golgi apparatus</keyword>